<feature type="region of interest" description="Disordered" evidence="2">
    <location>
        <begin position="132"/>
        <end position="158"/>
    </location>
</feature>
<proteinExistence type="predicted"/>
<dbReference type="GO" id="GO:0008270">
    <property type="term" value="F:zinc ion binding"/>
    <property type="evidence" value="ECO:0007669"/>
    <property type="project" value="InterPro"/>
</dbReference>
<evidence type="ECO:0000313" key="5">
    <source>
        <dbReference type="Proteomes" id="UP001174936"/>
    </source>
</evidence>
<dbReference type="PROSITE" id="PS50048">
    <property type="entry name" value="ZN2_CY6_FUNGAL_2"/>
    <property type="match status" value="1"/>
</dbReference>
<dbReference type="AlphaFoldDB" id="A0AA39Y641"/>
<dbReference type="EMBL" id="JAULSV010000004">
    <property type="protein sequence ID" value="KAK0646090.1"/>
    <property type="molecule type" value="Genomic_DNA"/>
</dbReference>
<dbReference type="InterPro" id="IPR036864">
    <property type="entry name" value="Zn2-C6_fun-type_DNA-bd_sf"/>
</dbReference>
<gene>
    <name evidence="4" type="ORF">B0T16DRAFT_329851</name>
</gene>
<name>A0AA39Y641_9PEZI</name>
<evidence type="ECO:0000256" key="1">
    <source>
        <dbReference type="ARBA" id="ARBA00023242"/>
    </source>
</evidence>
<keyword evidence="1" id="KW-0539">Nucleus</keyword>
<evidence type="ECO:0000259" key="3">
    <source>
        <dbReference type="PROSITE" id="PS50048"/>
    </source>
</evidence>
<dbReference type="CDD" id="cd00067">
    <property type="entry name" value="GAL4"/>
    <property type="match status" value="1"/>
</dbReference>
<feature type="domain" description="Zn(2)-C6 fungal-type" evidence="3">
    <location>
        <begin position="169"/>
        <end position="201"/>
    </location>
</feature>
<dbReference type="InterPro" id="IPR052973">
    <property type="entry name" value="Fungal_sec-metab_reg_TF"/>
</dbReference>
<dbReference type="InterPro" id="IPR001138">
    <property type="entry name" value="Zn2Cys6_DnaBD"/>
</dbReference>
<dbReference type="Pfam" id="PF00172">
    <property type="entry name" value="Zn_clus"/>
    <property type="match status" value="1"/>
</dbReference>
<feature type="non-terminal residue" evidence="4">
    <location>
        <position position="1"/>
    </location>
</feature>
<feature type="compositionally biased region" description="Low complexity" evidence="2">
    <location>
        <begin position="1"/>
        <end position="15"/>
    </location>
</feature>
<reference evidence="4" key="1">
    <citation type="submission" date="2023-06" db="EMBL/GenBank/DDBJ databases">
        <title>Genome-scale phylogeny and comparative genomics of the fungal order Sordariales.</title>
        <authorList>
            <consortium name="Lawrence Berkeley National Laboratory"/>
            <person name="Hensen N."/>
            <person name="Bonometti L."/>
            <person name="Westerberg I."/>
            <person name="Brannstrom I.O."/>
            <person name="Guillou S."/>
            <person name="Cros-Aarteil S."/>
            <person name="Calhoun S."/>
            <person name="Haridas S."/>
            <person name="Kuo A."/>
            <person name="Mondo S."/>
            <person name="Pangilinan J."/>
            <person name="Riley R."/>
            <person name="Labutti K."/>
            <person name="Andreopoulos B."/>
            <person name="Lipzen A."/>
            <person name="Chen C."/>
            <person name="Yanf M."/>
            <person name="Daum C."/>
            <person name="Ng V."/>
            <person name="Clum A."/>
            <person name="Steindorff A."/>
            <person name="Ohm R."/>
            <person name="Martin F."/>
            <person name="Silar P."/>
            <person name="Natvig D."/>
            <person name="Lalanne C."/>
            <person name="Gautier V."/>
            <person name="Ament-Velasquez S.L."/>
            <person name="Kruys A."/>
            <person name="Hutchinson M.I."/>
            <person name="Powell A.J."/>
            <person name="Barry K."/>
            <person name="Miller A.N."/>
            <person name="Grigoriev I.V."/>
            <person name="Debuchy R."/>
            <person name="Gladieux P."/>
            <person name="Thoren M.H."/>
            <person name="Johannesson H."/>
        </authorList>
    </citation>
    <scope>NUCLEOTIDE SEQUENCE</scope>
    <source>
        <strain evidence="4">SMH2532-1</strain>
    </source>
</reference>
<dbReference type="SUPFAM" id="SSF57701">
    <property type="entry name" value="Zn2/Cys6 DNA-binding domain"/>
    <property type="match status" value="1"/>
</dbReference>
<evidence type="ECO:0000256" key="2">
    <source>
        <dbReference type="SAM" id="MobiDB-lite"/>
    </source>
</evidence>
<dbReference type="PANTHER" id="PTHR35392:SF5">
    <property type="entry name" value="ZN(2)-C6 FUNGAL-TYPE DOMAIN-CONTAINING PROTEIN"/>
    <property type="match status" value="1"/>
</dbReference>
<dbReference type="Proteomes" id="UP001174936">
    <property type="component" value="Unassembled WGS sequence"/>
</dbReference>
<organism evidence="4 5">
    <name type="scientific">Cercophora newfieldiana</name>
    <dbReference type="NCBI Taxonomy" id="92897"/>
    <lineage>
        <taxon>Eukaryota</taxon>
        <taxon>Fungi</taxon>
        <taxon>Dikarya</taxon>
        <taxon>Ascomycota</taxon>
        <taxon>Pezizomycotina</taxon>
        <taxon>Sordariomycetes</taxon>
        <taxon>Sordariomycetidae</taxon>
        <taxon>Sordariales</taxon>
        <taxon>Lasiosphaeriaceae</taxon>
        <taxon>Cercophora</taxon>
    </lineage>
</organism>
<accession>A0AA39Y641</accession>
<evidence type="ECO:0000313" key="4">
    <source>
        <dbReference type="EMBL" id="KAK0646090.1"/>
    </source>
</evidence>
<keyword evidence="5" id="KW-1185">Reference proteome</keyword>
<dbReference type="PANTHER" id="PTHR35392">
    <property type="entry name" value="ZN(II)2CYS6 TRANSCRIPTION FACTOR (EUROFUNG)-RELATED-RELATED"/>
    <property type="match status" value="1"/>
</dbReference>
<protein>
    <recommendedName>
        <fullName evidence="3">Zn(2)-C6 fungal-type domain-containing protein</fullName>
    </recommendedName>
</protein>
<dbReference type="Gene3D" id="4.10.240.10">
    <property type="entry name" value="Zn(2)-C6 fungal-type DNA-binding domain"/>
    <property type="match status" value="1"/>
</dbReference>
<feature type="compositionally biased region" description="Low complexity" evidence="2">
    <location>
        <begin position="89"/>
        <end position="114"/>
    </location>
</feature>
<comment type="caution">
    <text evidence="4">The sequence shown here is derived from an EMBL/GenBank/DDBJ whole genome shotgun (WGS) entry which is preliminary data.</text>
</comment>
<feature type="region of interest" description="Disordered" evidence="2">
    <location>
        <begin position="1"/>
        <end position="114"/>
    </location>
</feature>
<dbReference type="GO" id="GO:0000981">
    <property type="term" value="F:DNA-binding transcription factor activity, RNA polymerase II-specific"/>
    <property type="evidence" value="ECO:0007669"/>
    <property type="project" value="InterPro"/>
</dbReference>
<sequence length="611" mass="68027">TQQPRTTTTTTTTTTGSSPIFVMEDPSQYDDTGFISPSPPQHFSPSVSPRSPPIHIKHEGSPGGTTTTNAHPITIRKVRGDSARITKQKPSSSSSSSSFNKKPSSPLSSSSGSGSSTFLIVTPDSVNAHASKSNPFDCHDLARSSQRGRKGPLANETKQSALKVRRLGACFHCHARKVKCGEERPCRNCTKLKLQVPHAMCWQFDDFDVVLFPEFIRGHFAKNEMARFVSDNIASFTVAGQERPCAVELSSGMGFAATMSIKAKFFTAKTAEVLQQWHLNHVRGVANLQARCAAPIGLDTTESSSSHREELRKKTDRYIAAIVAEPAFAELVTDARHTRLPRTILRIVQDYATRTDNSMVKRALGIYAMHYVMTVQLCLTPTTVASLAETKLVPQGVPFVTPRVLNRQVKAVIDDMMRAEMTKLFKSFGSTLKPKERRGWAPCLAAFLVLCLFMESVETAADTFVISENQIAVREDKAPKWKRAFALGKNQEIENMPFKQVAFQFHQLYQTHSRDAGARSFNPLFDDACLEPGELDRDAAAMVMQLRRLLQEPNSNNRQTGSELDFLSMDPILPKQEKYPIHDVAFNYTGRLVAKFLLSFDDERYIIERND</sequence>